<dbReference type="Proteomes" id="UP000509510">
    <property type="component" value="Chromosome IV"/>
</dbReference>
<evidence type="ECO:0000313" key="1">
    <source>
        <dbReference type="EMBL" id="QKX59752.1"/>
    </source>
</evidence>
<dbReference type="RefSeq" id="XP_035345929.1">
    <property type="nucleotide sequence ID" value="XM_035490036.1"/>
</dbReference>
<accession>A0A7H8R074</accession>
<reference evidence="2" key="1">
    <citation type="submission" date="2020-06" db="EMBL/GenBank/DDBJ databases">
        <title>A chromosome-scale genome assembly of Talaromyces rugulosus W13939.</title>
        <authorList>
            <person name="Wang B."/>
            <person name="Guo L."/>
            <person name="Ye K."/>
            <person name="Wang L."/>
        </authorList>
    </citation>
    <scope>NUCLEOTIDE SEQUENCE [LARGE SCALE GENOMIC DNA]</scope>
    <source>
        <strain evidence="2">W13939</strain>
    </source>
</reference>
<gene>
    <name evidence="1" type="ORF">TRUGW13939_06894</name>
</gene>
<protein>
    <recommendedName>
        <fullName evidence="3">Transcription factor domain-containing protein</fullName>
    </recommendedName>
</protein>
<dbReference type="GeneID" id="55994387"/>
<organism evidence="1 2">
    <name type="scientific">Talaromyces rugulosus</name>
    <name type="common">Penicillium rugulosum</name>
    <dbReference type="NCBI Taxonomy" id="121627"/>
    <lineage>
        <taxon>Eukaryota</taxon>
        <taxon>Fungi</taxon>
        <taxon>Dikarya</taxon>
        <taxon>Ascomycota</taxon>
        <taxon>Pezizomycotina</taxon>
        <taxon>Eurotiomycetes</taxon>
        <taxon>Eurotiomycetidae</taxon>
        <taxon>Eurotiales</taxon>
        <taxon>Trichocomaceae</taxon>
        <taxon>Talaromyces</taxon>
        <taxon>Talaromyces sect. Islandici</taxon>
    </lineage>
</organism>
<evidence type="ECO:0000313" key="2">
    <source>
        <dbReference type="Proteomes" id="UP000509510"/>
    </source>
</evidence>
<evidence type="ECO:0008006" key="3">
    <source>
        <dbReference type="Google" id="ProtNLM"/>
    </source>
</evidence>
<dbReference type="AlphaFoldDB" id="A0A7H8R074"/>
<dbReference type="OrthoDB" id="4216928at2759"/>
<name>A0A7H8R074_TALRU</name>
<dbReference type="EMBL" id="CP055901">
    <property type="protein sequence ID" value="QKX59752.1"/>
    <property type="molecule type" value="Genomic_DNA"/>
</dbReference>
<sequence length="339" mass="38120">MQGNAPSSIPTPPDFNSLDSLMTLRATPLQPPDFSHIYGVDDIMLLNAPTFPLLPAAAVSRVQFAFKQLQDAPRMMVLENQTAWCHPLLYRNKMPRSIRGFGRAITKYFNVLDAYSSCALHLARNAANSAMISSIIESRVAEIITSEQPNTPLECLARVHALILYQTIRLFDNDVSCRLAAEVAMPSLRAAVVALLPHANFEDTLSLSNVATRFLSSSEGSFWETWVFEESARRTMLLSNYLTRIWELMRGDQGLHCDYKLGFSHCWYVSSQLWEAKSPYEFAVAYAEKSRFLISNLDFTDLLVHGKPEDVDMFGKIMLTGRLGLDAAQEWFASRGAMF</sequence>
<keyword evidence="2" id="KW-1185">Reference proteome</keyword>
<dbReference type="KEGG" id="trg:TRUGW13939_06894"/>
<proteinExistence type="predicted"/>